<protein>
    <recommendedName>
        <fullName evidence="4">Conidiation-specific expression protein</fullName>
    </recommendedName>
</protein>
<feature type="region of interest" description="Disordered" evidence="1">
    <location>
        <begin position="39"/>
        <end position="127"/>
    </location>
</feature>
<keyword evidence="3" id="KW-1185">Reference proteome</keyword>
<accession>A0A420XXC8</accession>
<dbReference type="EMBL" id="QVQW01000116">
    <property type="protein sequence ID" value="RKU40190.1"/>
    <property type="molecule type" value="Genomic_DNA"/>
</dbReference>
<comment type="caution">
    <text evidence="2">The sequence shown here is derived from an EMBL/GenBank/DDBJ whole genome shotgun (WGS) entry which is preliminary data.</text>
</comment>
<evidence type="ECO:0000313" key="2">
    <source>
        <dbReference type="EMBL" id="RKU40190.1"/>
    </source>
</evidence>
<feature type="compositionally biased region" description="Polar residues" evidence="1">
    <location>
        <begin position="39"/>
        <end position="53"/>
    </location>
</feature>
<evidence type="ECO:0000313" key="3">
    <source>
        <dbReference type="Proteomes" id="UP000275385"/>
    </source>
</evidence>
<evidence type="ECO:0000256" key="1">
    <source>
        <dbReference type="SAM" id="MobiDB-lite"/>
    </source>
</evidence>
<proteinExistence type="predicted"/>
<dbReference type="AlphaFoldDB" id="A0A420XXC8"/>
<dbReference type="OrthoDB" id="4158609at2759"/>
<reference evidence="2 3" key="1">
    <citation type="submission" date="2018-08" db="EMBL/GenBank/DDBJ databases">
        <title>Draft genome of the lignicolous fungus Coniochaeta pulveracea.</title>
        <authorList>
            <person name="Borstlap C.J."/>
            <person name="De Witt R.N."/>
            <person name="Botha A."/>
            <person name="Volschenk H."/>
        </authorList>
    </citation>
    <scope>NUCLEOTIDE SEQUENCE [LARGE SCALE GENOMIC DNA]</scope>
    <source>
        <strain evidence="2 3">CAB683</strain>
    </source>
</reference>
<sequence>MGTAPSLPGAPTSFTQQLLRISYPNLPITKSLHIYTPASDQVSTMSSPNDQRASSISSTESDTSNHGAPTSRRKSSSGLYANLNAINRGDDPASVARRQSMHDQRPATGFFGQMWNNYVRGPSSPSK</sequence>
<organism evidence="2 3">
    <name type="scientific">Coniochaeta pulveracea</name>
    <dbReference type="NCBI Taxonomy" id="177199"/>
    <lineage>
        <taxon>Eukaryota</taxon>
        <taxon>Fungi</taxon>
        <taxon>Dikarya</taxon>
        <taxon>Ascomycota</taxon>
        <taxon>Pezizomycotina</taxon>
        <taxon>Sordariomycetes</taxon>
        <taxon>Sordariomycetidae</taxon>
        <taxon>Coniochaetales</taxon>
        <taxon>Coniochaetaceae</taxon>
        <taxon>Coniochaeta</taxon>
    </lineage>
</organism>
<feature type="compositionally biased region" description="Low complexity" evidence="1">
    <location>
        <begin position="54"/>
        <end position="64"/>
    </location>
</feature>
<dbReference type="Proteomes" id="UP000275385">
    <property type="component" value="Unassembled WGS sequence"/>
</dbReference>
<gene>
    <name evidence="2" type="ORF">DL546_002173</name>
</gene>
<evidence type="ECO:0008006" key="4">
    <source>
        <dbReference type="Google" id="ProtNLM"/>
    </source>
</evidence>
<name>A0A420XXC8_9PEZI</name>